<accession>A0ABS6ETQ9</accession>
<organism evidence="2 3">
    <name type="scientific">Butyricicoccus intestinisimiae</name>
    <dbReference type="NCBI Taxonomy" id="2841509"/>
    <lineage>
        <taxon>Bacteria</taxon>
        <taxon>Bacillati</taxon>
        <taxon>Bacillota</taxon>
        <taxon>Clostridia</taxon>
        <taxon>Eubacteriales</taxon>
        <taxon>Butyricicoccaceae</taxon>
        <taxon>Butyricicoccus</taxon>
    </lineage>
</organism>
<dbReference type="InterPro" id="IPR002563">
    <property type="entry name" value="Flavin_Rdtase-like_dom"/>
</dbReference>
<dbReference type="Pfam" id="PF01613">
    <property type="entry name" value="Flavin_Reduct"/>
    <property type="match status" value="1"/>
</dbReference>
<proteinExistence type="predicted"/>
<dbReference type="InterPro" id="IPR052174">
    <property type="entry name" value="Flavoredoxin"/>
</dbReference>
<reference evidence="2 3" key="1">
    <citation type="submission" date="2021-06" db="EMBL/GenBank/DDBJ databases">
        <authorList>
            <person name="Sun Q."/>
            <person name="Li D."/>
        </authorList>
    </citation>
    <scope>NUCLEOTIDE SEQUENCE [LARGE SCALE GENOMIC DNA]</scope>
    <source>
        <strain evidence="2 3">MSJd-7</strain>
    </source>
</reference>
<gene>
    <name evidence="2" type="ORF">KQI75_06400</name>
</gene>
<dbReference type="PANTHER" id="PTHR43567">
    <property type="entry name" value="FLAVOREDOXIN-RELATED-RELATED"/>
    <property type="match status" value="1"/>
</dbReference>
<evidence type="ECO:0000313" key="3">
    <source>
        <dbReference type="Proteomes" id="UP000783588"/>
    </source>
</evidence>
<dbReference type="Proteomes" id="UP000783588">
    <property type="component" value="Unassembled WGS sequence"/>
</dbReference>
<dbReference type="EMBL" id="JAHLQI010000002">
    <property type="protein sequence ID" value="MBU5490254.1"/>
    <property type="molecule type" value="Genomic_DNA"/>
</dbReference>
<feature type="domain" description="Flavin reductase like" evidence="1">
    <location>
        <begin position="21"/>
        <end position="167"/>
    </location>
</feature>
<sequence>MSFRKIDPTELPGNAIDEICNKWMLLAAGTEDDFNFMTINWGMLGELWFKPAMTVYVRHSRHTFGYMENNDVFTVTCLKPGHEDALKLAGSKSGRDIDKLKESGLTKTMIDGVPTFEEAAYTLVCKKMYAQELPPENCTDMPIFEHAYDAPDYHKMYIGQIVAAYVND</sequence>
<name>A0ABS6ETQ9_9FIRM</name>
<dbReference type="RefSeq" id="WP_216469887.1">
    <property type="nucleotide sequence ID" value="NZ_JAHLQI010000002.1"/>
</dbReference>
<dbReference type="PANTHER" id="PTHR43567:SF5">
    <property type="entry name" value="HYPOTHETICAL CYTOSOLIC PROTEIN"/>
    <property type="match status" value="1"/>
</dbReference>
<comment type="caution">
    <text evidence="2">The sequence shown here is derived from an EMBL/GenBank/DDBJ whole genome shotgun (WGS) entry which is preliminary data.</text>
</comment>
<evidence type="ECO:0000259" key="1">
    <source>
        <dbReference type="Pfam" id="PF01613"/>
    </source>
</evidence>
<protein>
    <submittedName>
        <fullName evidence="2">Flavin reductase family protein</fullName>
    </submittedName>
</protein>
<evidence type="ECO:0000313" key="2">
    <source>
        <dbReference type="EMBL" id="MBU5490254.1"/>
    </source>
</evidence>
<keyword evidence="3" id="KW-1185">Reference proteome</keyword>